<dbReference type="EMBL" id="MTBO01000028">
    <property type="protein sequence ID" value="OSI14914.1"/>
    <property type="molecule type" value="Genomic_DNA"/>
</dbReference>
<feature type="signal peptide" evidence="1">
    <location>
        <begin position="1"/>
        <end position="19"/>
    </location>
</feature>
<dbReference type="AlphaFoldDB" id="A0A1X3D5E1"/>
<keyword evidence="3" id="KW-1185">Reference proteome</keyword>
<feature type="chain" id="PRO_5012191491" evidence="1">
    <location>
        <begin position="20"/>
        <end position="71"/>
    </location>
</feature>
<sequence>MKKTLFILLALPLGGCFYAETPYGRAAAVDLPLHSQTTVNKNITINAPPGSTVIYQEAQPVMPAYPRYRRY</sequence>
<organism evidence="2 3">
    <name type="scientific">Neisseria dentiae</name>
    <dbReference type="NCBI Taxonomy" id="194197"/>
    <lineage>
        <taxon>Bacteria</taxon>
        <taxon>Pseudomonadati</taxon>
        <taxon>Pseudomonadota</taxon>
        <taxon>Betaproteobacteria</taxon>
        <taxon>Neisseriales</taxon>
        <taxon>Neisseriaceae</taxon>
        <taxon>Neisseria</taxon>
    </lineage>
</organism>
<comment type="caution">
    <text evidence="2">The sequence shown here is derived from an EMBL/GenBank/DDBJ whole genome shotgun (WGS) entry which is preliminary data.</text>
</comment>
<evidence type="ECO:0000313" key="3">
    <source>
        <dbReference type="Proteomes" id="UP000193118"/>
    </source>
</evidence>
<evidence type="ECO:0000313" key="2">
    <source>
        <dbReference type="EMBL" id="OSI14914.1"/>
    </source>
</evidence>
<reference evidence="3" key="1">
    <citation type="submission" date="2017-01" db="EMBL/GenBank/DDBJ databases">
        <authorList>
            <person name="Wolfgang W.J."/>
            <person name="Cole J."/>
            <person name="Wroblewski D."/>
            <person name="Mcginnis J."/>
            <person name="Musser K.A."/>
        </authorList>
    </citation>
    <scope>NUCLEOTIDE SEQUENCE [LARGE SCALE GENOMIC DNA]</scope>
    <source>
        <strain evidence="3">DSM 19151</strain>
    </source>
</reference>
<protein>
    <submittedName>
        <fullName evidence="2">Methionine-binding protein</fullName>
    </submittedName>
</protein>
<dbReference type="RefSeq" id="WP_085366536.1">
    <property type="nucleotide sequence ID" value="NZ_CAUJPZ010000091.1"/>
</dbReference>
<dbReference type="STRING" id="194197.BWD09_09635"/>
<proteinExistence type="predicted"/>
<dbReference type="GeneID" id="94581002"/>
<keyword evidence="1" id="KW-0732">Signal</keyword>
<dbReference type="Proteomes" id="UP000193118">
    <property type="component" value="Unassembled WGS sequence"/>
</dbReference>
<evidence type="ECO:0000256" key="1">
    <source>
        <dbReference type="SAM" id="SignalP"/>
    </source>
</evidence>
<name>A0A1X3D5E1_9NEIS</name>
<gene>
    <name evidence="2" type="ORF">BWD09_09635</name>
</gene>
<accession>A0A1X3D5E1</accession>
<dbReference type="OrthoDB" id="8606440at2"/>